<dbReference type="InParanoid" id="A0A1H9JG50"/>
<dbReference type="EMBL" id="FOFB01000017">
    <property type="protein sequence ID" value="SEQ85800.1"/>
    <property type="molecule type" value="Genomic_DNA"/>
</dbReference>
<feature type="domain" description="Carboxymuconolactone decarboxylase-like" evidence="1">
    <location>
        <begin position="43"/>
        <end position="104"/>
    </location>
</feature>
<name>A0A1H9JG50_9BACT</name>
<keyword evidence="3" id="KW-1185">Reference proteome</keyword>
<dbReference type="SUPFAM" id="SSF69118">
    <property type="entry name" value="AhpD-like"/>
    <property type="match status" value="1"/>
</dbReference>
<evidence type="ECO:0000259" key="1">
    <source>
        <dbReference type="Pfam" id="PF02627"/>
    </source>
</evidence>
<gene>
    <name evidence="2" type="ORF">SAMN05444359_11751</name>
</gene>
<evidence type="ECO:0000313" key="2">
    <source>
        <dbReference type="EMBL" id="SEQ85800.1"/>
    </source>
</evidence>
<dbReference type="OrthoDB" id="9808310at2"/>
<dbReference type="AlphaFoldDB" id="A0A1H9JG50"/>
<reference evidence="3" key="1">
    <citation type="submission" date="2016-10" db="EMBL/GenBank/DDBJ databases">
        <authorList>
            <person name="Varghese N."/>
            <person name="Submissions S."/>
        </authorList>
    </citation>
    <scope>NUCLEOTIDE SEQUENCE [LARGE SCALE GENOMIC DNA]</scope>
    <source>
        <strain evidence="3">DSM 24740</strain>
    </source>
</reference>
<accession>A0A1H9JG50</accession>
<dbReference type="NCBIfam" id="TIGR00778">
    <property type="entry name" value="ahpD_dom"/>
    <property type="match status" value="1"/>
</dbReference>
<dbReference type="Pfam" id="PF02627">
    <property type="entry name" value="CMD"/>
    <property type="match status" value="1"/>
</dbReference>
<keyword evidence="2" id="KW-0560">Oxidoreductase</keyword>
<organism evidence="2 3">
    <name type="scientific">Neolewinella agarilytica</name>
    <dbReference type="NCBI Taxonomy" id="478744"/>
    <lineage>
        <taxon>Bacteria</taxon>
        <taxon>Pseudomonadati</taxon>
        <taxon>Bacteroidota</taxon>
        <taxon>Saprospiria</taxon>
        <taxon>Saprospirales</taxon>
        <taxon>Lewinellaceae</taxon>
        <taxon>Neolewinella</taxon>
    </lineage>
</organism>
<dbReference type="Gene3D" id="1.20.1290.10">
    <property type="entry name" value="AhpD-like"/>
    <property type="match status" value="1"/>
</dbReference>
<dbReference type="InterPro" id="IPR029032">
    <property type="entry name" value="AhpD-like"/>
</dbReference>
<dbReference type="Proteomes" id="UP000199021">
    <property type="component" value="Unassembled WGS sequence"/>
</dbReference>
<dbReference type="PANTHER" id="PTHR35446:SF3">
    <property type="entry name" value="CMD DOMAIN-CONTAINING PROTEIN"/>
    <property type="match status" value="1"/>
</dbReference>
<dbReference type="RefSeq" id="WP_090170065.1">
    <property type="nucleotide sequence ID" value="NZ_FOFB01000017.1"/>
</dbReference>
<protein>
    <submittedName>
        <fullName evidence="2">Uncharacterized peroxidase-related enzyme</fullName>
    </submittedName>
</protein>
<keyword evidence="2" id="KW-0575">Peroxidase</keyword>
<evidence type="ECO:0000313" key="3">
    <source>
        <dbReference type="Proteomes" id="UP000199021"/>
    </source>
</evidence>
<sequence length="182" mass="19575">MATFQIPTRETVTEANQQIFDNLEKGLGFVPNLYATYAHSQNALGNYLALSGAKTSLNNKEKEVVNLAVSQVNDCSYCLAAHTAIGKMNGFTDEQIIEFREGRSTSNDKLGALAAFSRTVTENRGKPTTEAVDAFLAAGYTRENLVDTIVLIGDKTISNYLHGVTQVAVDFPAAPELAPALA</sequence>
<proteinExistence type="predicted"/>
<dbReference type="PANTHER" id="PTHR35446">
    <property type="entry name" value="SI:CH211-175M2.5"/>
    <property type="match status" value="1"/>
</dbReference>
<dbReference type="InterPro" id="IPR004675">
    <property type="entry name" value="AhpD_core"/>
</dbReference>
<dbReference type="FunCoup" id="A0A1H9JG50">
    <property type="interactions" value="40"/>
</dbReference>
<dbReference type="STRING" id="478744.SAMN05444359_11751"/>
<dbReference type="GO" id="GO:0051920">
    <property type="term" value="F:peroxiredoxin activity"/>
    <property type="evidence" value="ECO:0007669"/>
    <property type="project" value="InterPro"/>
</dbReference>
<dbReference type="InterPro" id="IPR003779">
    <property type="entry name" value="CMD-like"/>
</dbReference>